<proteinExistence type="predicted"/>
<dbReference type="OrthoDB" id="319290at2157"/>
<keyword evidence="2" id="KW-1185">Reference proteome</keyword>
<gene>
    <name evidence="1" type="ORF">SAMN04487948_1457</name>
</gene>
<dbReference type="Proteomes" id="UP000199126">
    <property type="component" value="Unassembled WGS sequence"/>
</dbReference>
<name>A0A1H8WUV0_9EURY</name>
<evidence type="ECO:0000313" key="2">
    <source>
        <dbReference type="Proteomes" id="UP000199126"/>
    </source>
</evidence>
<reference evidence="2" key="1">
    <citation type="submission" date="2016-10" db="EMBL/GenBank/DDBJ databases">
        <authorList>
            <person name="Varghese N."/>
            <person name="Submissions S."/>
        </authorList>
    </citation>
    <scope>NUCLEOTIDE SEQUENCE [LARGE SCALE GENOMIC DNA]</scope>
    <source>
        <strain evidence="2">CGMCC 1.10121</strain>
    </source>
</reference>
<evidence type="ECO:0000313" key="1">
    <source>
        <dbReference type="EMBL" id="SEP31435.1"/>
    </source>
</evidence>
<sequence length="67" mass="7561">MSTEMDIDPTIERIAHEVLDEYDQSEAFKKRFLKFYENAVQGGLGLSSLEELIEDVELPEGVELDGA</sequence>
<protein>
    <submittedName>
        <fullName evidence="1">Uncharacterized protein</fullName>
    </submittedName>
</protein>
<dbReference type="RefSeq" id="WP_139246823.1">
    <property type="nucleotide sequence ID" value="NZ_FODV01000045.1"/>
</dbReference>
<dbReference type="Pfam" id="PF20304">
    <property type="entry name" value="Sp-CxC"/>
    <property type="match status" value="1"/>
</dbReference>
<accession>A0A1H8WUV0</accession>
<organism evidence="1 2">
    <name type="scientific">Halogranum amylolyticum</name>
    <dbReference type="NCBI Taxonomy" id="660520"/>
    <lineage>
        <taxon>Archaea</taxon>
        <taxon>Methanobacteriati</taxon>
        <taxon>Methanobacteriota</taxon>
        <taxon>Stenosarchaea group</taxon>
        <taxon>Halobacteria</taxon>
        <taxon>Halobacteriales</taxon>
        <taxon>Haloferacaceae</taxon>
    </lineage>
</organism>
<dbReference type="InterPro" id="IPR046889">
    <property type="entry name" value="Sp-CxC"/>
</dbReference>
<dbReference type="AlphaFoldDB" id="A0A1H8WUV0"/>
<dbReference type="EMBL" id="FODV01000045">
    <property type="protein sequence ID" value="SEP31435.1"/>
    <property type="molecule type" value="Genomic_DNA"/>
</dbReference>